<comment type="caution">
    <text evidence="1">The sequence shown here is derived from an EMBL/GenBank/DDBJ whole genome shotgun (WGS) entry which is preliminary data.</text>
</comment>
<proteinExistence type="predicted"/>
<accession>A0A6G0WU13</accession>
<dbReference type="Gene3D" id="3.40.50.150">
    <property type="entry name" value="Vaccinia Virus protein VP39"/>
    <property type="match status" value="1"/>
</dbReference>
<protein>
    <recommendedName>
        <fullName evidence="3">Methyltransferase small domain-containing protein</fullName>
    </recommendedName>
</protein>
<evidence type="ECO:0000313" key="2">
    <source>
        <dbReference type="Proteomes" id="UP000481153"/>
    </source>
</evidence>
<dbReference type="InterPro" id="IPR019410">
    <property type="entry name" value="Methyltransf_16"/>
</dbReference>
<dbReference type="InterPro" id="IPR029063">
    <property type="entry name" value="SAM-dependent_MTases_sf"/>
</dbReference>
<dbReference type="PANTHER" id="PTHR14614">
    <property type="entry name" value="HEPATOCELLULAR CARCINOMA-ASSOCIATED ANTIGEN"/>
    <property type="match status" value="1"/>
</dbReference>
<organism evidence="1 2">
    <name type="scientific">Aphanomyces euteiches</name>
    <dbReference type="NCBI Taxonomy" id="100861"/>
    <lineage>
        <taxon>Eukaryota</taxon>
        <taxon>Sar</taxon>
        <taxon>Stramenopiles</taxon>
        <taxon>Oomycota</taxon>
        <taxon>Saprolegniomycetes</taxon>
        <taxon>Saprolegniales</taxon>
        <taxon>Verrucalvaceae</taxon>
        <taxon>Aphanomyces</taxon>
    </lineage>
</organism>
<name>A0A6G0WU13_9STRA</name>
<dbReference type="VEuPathDB" id="FungiDB:AeMF1_009298"/>
<dbReference type="Pfam" id="PF10294">
    <property type="entry name" value="Methyltransf_16"/>
    <property type="match status" value="1"/>
</dbReference>
<dbReference type="Proteomes" id="UP000481153">
    <property type="component" value="Unassembled WGS sequence"/>
</dbReference>
<dbReference type="AlphaFoldDB" id="A0A6G0WU13"/>
<evidence type="ECO:0008006" key="3">
    <source>
        <dbReference type="Google" id="ProtNLM"/>
    </source>
</evidence>
<reference evidence="1 2" key="1">
    <citation type="submission" date="2019-07" db="EMBL/GenBank/DDBJ databases">
        <title>Genomics analysis of Aphanomyces spp. identifies a new class of oomycete effector associated with host adaptation.</title>
        <authorList>
            <person name="Gaulin E."/>
        </authorList>
    </citation>
    <scope>NUCLEOTIDE SEQUENCE [LARGE SCALE GENOMIC DNA]</scope>
    <source>
        <strain evidence="1 2">ATCC 201684</strain>
    </source>
</reference>
<dbReference type="CDD" id="cd02440">
    <property type="entry name" value="AdoMet_MTases"/>
    <property type="match status" value="1"/>
</dbReference>
<dbReference type="EMBL" id="VJMJ01000148">
    <property type="protein sequence ID" value="KAF0730945.1"/>
    <property type="molecule type" value="Genomic_DNA"/>
</dbReference>
<evidence type="ECO:0000313" key="1">
    <source>
        <dbReference type="EMBL" id="KAF0730945.1"/>
    </source>
</evidence>
<keyword evidence="2" id="KW-1185">Reference proteome</keyword>
<gene>
    <name evidence="1" type="ORF">Ae201684_011708</name>
</gene>
<dbReference type="SUPFAM" id="SSF53335">
    <property type="entry name" value="S-adenosyl-L-methionine-dependent methyltransferases"/>
    <property type="match status" value="1"/>
</dbReference>
<sequence length="209" mass="23481">MTDVSSDENAERKCDRRLTIDGVVLTQNFFCAAENATGGALWDSSLVLWERIRRREFASKRILELGSGVGFLAIKLANAGAHVIATDGDNDAMHLLRDNLKRNNVNDAVKSVPLEWGDEAASTQLLSTHGPSFDYVVGADLIYNSDFHEPLLTTLRAVCSTTTNFLFSYRVRHEDKEQRFLERLQEHFDVVELHPVEGTGIVYVELKKK</sequence>